<evidence type="ECO:0000256" key="1">
    <source>
        <dbReference type="ARBA" id="ARBA00006594"/>
    </source>
</evidence>
<sequence length="1082" mass="127819">MSLFQKTVLKEFVKAQNQVLVQEAYEKFQAHFGDPTIQQNIKEAKEEQYQEGFLKDLFVGILGYTLFPHEKHNLITEYKNPNDAKKVDAVIVLNEKILAVIELKDTKTIDLKNIELQAFAYKNAHQNCRYVITSNFQKLRFYLDNTLEHEEFDLFNLDLERFKVLYTLLHQRNIAKDLPLDLKQKSIQREQEITLAFYNDYEAFRESLFKNIVHLNRGYDKLLLFQKTQKLLDRIVFMCFAEDKGLLPANLIHTIIKEWETRKEEGDKISLYDRFKAHFGFINDGFRSKKYDIYGYNGGLFAYDEVLDNLRIDDENLRSRSEQLSSYDFDTDIDVNVLGHIFEHSLNELEAKKAELLEDIADEEAGREVKQRSKRKVDGIFYTPLYITNYIIEETLGKLCTEKKKELQLDFVVIDFEKEENRKLILENLQAYQTWLSQVRVLDPACGSGAFLNQVLNYFLKEYTWIENTKKSIPKTEAPKEEKPKQENAFFTPFALPEKKTSEQDFSHQILENNIFGVDINFESVSITKLSLWLRIAQGKRKLNDLSENIKQGNSLIDDPSIDERAFDWKKEFPKAFVNLSGFEGFDLIVGNPPYVRQELLSEAHKKYYEKRYSSVYSGVADLYVYFYAKGLELLKEGGTLGFITPNKWFKTKYGEGLRKILKNLEIEQIVDFFEERVFEDASTEPQIIILKKKLSDNNFYYFAITQVLLEEKEITDFDKKLDNPLIVEKKNFTDTEWIFATGEKQAIFDKISGRNIPFETKPLYEYVNFNIYRGIVTGFNKAFIIDRKTKEQLIKKDARSAELIKPYMMPTDIKKWHLENKNEWFLINTGYNIEISENTYPAIFKYLKKFEKELVARQDKGKTPYNLRACDYYEEFDKPKIIYIYTAVNHYFYYDTEGYYLNNSAYFITNADLFLCAFLNSKVFDFYKRLKFVAYGNAEERGRNKLDYNKMVQVPIPILSLEQKQPFEHKVLELQKLNKGLDNLSQKFLKIIQAEFKPEKINGSLGKWYLLTWEKFQDEIKKQKGQISPKQRFEWIEIFEEKQKEAVSIDTKIQQLEKEIDNLVYKLYDLTEEEIKIVENG</sequence>
<evidence type="ECO:0000259" key="10">
    <source>
        <dbReference type="Pfam" id="PF07669"/>
    </source>
</evidence>
<feature type="domain" description="TaqI-like C-terminal specificity" evidence="11">
    <location>
        <begin position="846"/>
        <end position="930"/>
    </location>
</feature>
<keyword evidence="4" id="KW-0808">Transferase</keyword>
<dbReference type="InterPro" id="IPR002052">
    <property type="entry name" value="DNA_methylase_N6_adenine_CS"/>
</dbReference>
<dbReference type="PANTHER" id="PTHR33841">
    <property type="entry name" value="DNA METHYLTRANSFERASE YEEA-RELATED"/>
    <property type="match status" value="1"/>
</dbReference>
<feature type="coiled-coil region" evidence="9">
    <location>
        <begin position="1040"/>
        <end position="1074"/>
    </location>
</feature>
<dbReference type="OrthoDB" id="32195at2"/>
<dbReference type="SUPFAM" id="SSF53335">
    <property type="entry name" value="S-adenosyl-L-methionine-dependent methyltransferases"/>
    <property type="match status" value="1"/>
</dbReference>
<keyword evidence="3" id="KW-0489">Methyltransferase</keyword>
<keyword evidence="6" id="KW-0680">Restriction system</keyword>
<keyword evidence="5" id="KW-0949">S-adenosyl-L-methionine</keyword>
<evidence type="ECO:0000256" key="8">
    <source>
        <dbReference type="ARBA" id="ARBA00047942"/>
    </source>
</evidence>
<proteinExistence type="inferred from homology"/>
<dbReference type="STRING" id="1003.SAMN04488541_104020"/>
<evidence type="ECO:0000256" key="4">
    <source>
        <dbReference type="ARBA" id="ARBA00022679"/>
    </source>
</evidence>
<evidence type="ECO:0000259" key="11">
    <source>
        <dbReference type="Pfam" id="PF12950"/>
    </source>
</evidence>
<dbReference type="Gene3D" id="3.40.50.150">
    <property type="entry name" value="Vaccinia Virus protein VP39"/>
    <property type="match status" value="1"/>
</dbReference>
<dbReference type="GO" id="GO:0003676">
    <property type="term" value="F:nucleic acid binding"/>
    <property type="evidence" value="ECO:0007669"/>
    <property type="project" value="InterPro"/>
</dbReference>
<evidence type="ECO:0000256" key="7">
    <source>
        <dbReference type="ARBA" id="ARBA00023125"/>
    </source>
</evidence>
<dbReference type="InterPro" id="IPR029063">
    <property type="entry name" value="SAM-dependent_MTases_sf"/>
</dbReference>
<dbReference type="InterPro" id="IPR050953">
    <property type="entry name" value="N4_N6_ade-DNA_methylase"/>
</dbReference>
<keyword evidence="9" id="KW-0175">Coiled coil</keyword>
<dbReference type="InterPro" id="IPR011639">
    <property type="entry name" value="MethylTrfase_TaqI-like_dom"/>
</dbReference>
<dbReference type="Pfam" id="PF07669">
    <property type="entry name" value="Eco57I"/>
    <property type="match status" value="1"/>
</dbReference>
<feature type="domain" description="Type II methyltransferase M.TaqI-like" evidence="10">
    <location>
        <begin position="513"/>
        <end position="679"/>
    </location>
</feature>
<name>A0A1I2J1F1_9BACT</name>
<dbReference type="Pfam" id="PF12950">
    <property type="entry name" value="TaqI_C"/>
    <property type="match status" value="1"/>
</dbReference>
<dbReference type="InterPro" id="IPR025931">
    <property type="entry name" value="TaqI_C"/>
</dbReference>
<dbReference type="EMBL" id="FONY01000040">
    <property type="protein sequence ID" value="SFF48279.1"/>
    <property type="molecule type" value="Genomic_DNA"/>
</dbReference>
<dbReference type="Proteomes" id="UP000199513">
    <property type="component" value="Unassembled WGS sequence"/>
</dbReference>
<dbReference type="PROSITE" id="PS00092">
    <property type="entry name" value="N6_MTASE"/>
    <property type="match status" value="1"/>
</dbReference>
<dbReference type="AlphaFoldDB" id="A0A1I2J1F1"/>
<keyword evidence="13" id="KW-1185">Reference proteome</keyword>
<gene>
    <name evidence="12" type="ORF">SAMN04488541_104020</name>
</gene>
<evidence type="ECO:0000313" key="13">
    <source>
        <dbReference type="Proteomes" id="UP000199513"/>
    </source>
</evidence>
<evidence type="ECO:0000313" key="12">
    <source>
        <dbReference type="EMBL" id="SFF48279.1"/>
    </source>
</evidence>
<protein>
    <recommendedName>
        <fullName evidence="2">site-specific DNA-methyltransferase (adenine-specific)</fullName>
        <ecNumber evidence="2">2.1.1.72</ecNumber>
    </recommendedName>
</protein>
<evidence type="ECO:0000256" key="9">
    <source>
        <dbReference type="SAM" id="Coils"/>
    </source>
</evidence>
<evidence type="ECO:0000256" key="5">
    <source>
        <dbReference type="ARBA" id="ARBA00022691"/>
    </source>
</evidence>
<dbReference type="GO" id="GO:0032259">
    <property type="term" value="P:methylation"/>
    <property type="evidence" value="ECO:0007669"/>
    <property type="project" value="UniProtKB-KW"/>
</dbReference>
<accession>A0A1I2J1F1</accession>
<dbReference type="GO" id="GO:0009007">
    <property type="term" value="F:site-specific DNA-methyltransferase (adenine-specific) activity"/>
    <property type="evidence" value="ECO:0007669"/>
    <property type="project" value="UniProtKB-EC"/>
</dbReference>
<dbReference type="GO" id="GO:0006304">
    <property type="term" value="P:DNA modification"/>
    <property type="evidence" value="ECO:0007669"/>
    <property type="project" value="InterPro"/>
</dbReference>
<comment type="similarity">
    <text evidence="1">Belongs to the N(4)/N(6)-methyltransferase family.</text>
</comment>
<dbReference type="PANTHER" id="PTHR33841:SF5">
    <property type="entry name" value="DNA METHYLASE (MODIFICATION METHYLASE) (METHYLTRANSFERASE)-RELATED"/>
    <property type="match status" value="1"/>
</dbReference>
<dbReference type="RefSeq" id="WP_091548893.1">
    <property type="nucleotide sequence ID" value="NZ_FONY01000040.1"/>
</dbReference>
<keyword evidence="7" id="KW-0238">DNA-binding</keyword>
<evidence type="ECO:0000256" key="3">
    <source>
        <dbReference type="ARBA" id="ARBA00022603"/>
    </source>
</evidence>
<comment type="catalytic activity">
    <reaction evidence="8">
        <text>a 2'-deoxyadenosine in DNA + S-adenosyl-L-methionine = an N(6)-methyl-2'-deoxyadenosine in DNA + S-adenosyl-L-homocysteine + H(+)</text>
        <dbReference type="Rhea" id="RHEA:15197"/>
        <dbReference type="Rhea" id="RHEA-COMP:12418"/>
        <dbReference type="Rhea" id="RHEA-COMP:12419"/>
        <dbReference type="ChEBI" id="CHEBI:15378"/>
        <dbReference type="ChEBI" id="CHEBI:57856"/>
        <dbReference type="ChEBI" id="CHEBI:59789"/>
        <dbReference type="ChEBI" id="CHEBI:90615"/>
        <dbReference type="ChEBI" id="CHEBI:90616"/>
        <dbReference type="EC" id="2.1.1.72"/>
    </reaction>
</comment>
<organism evidence="12 13">
    <name type="scientific">Thermoflexibacter ruber</name>
    <dbReference type="NCBI Taxonomy" id="1003"/>
    <lineage>
        <taxon>Bacteria</taxon>
        <taxon>Pseudomonadati</taxon>
        <taxon>Bacteroidota</taxon>
        <taxon>Cytophagia</taxon>
        <taxon>Cytophagales</taxon>
        <taxon>Thermoflexibacteraceae</taxon>
        <taxon>Thermoflexibacter</taxon>
    </lineage>
</organism>
<dbReference type="EC" id="2.1.1.72" evidence="2"/>
<dbReference type="PRINTS" id="PR00507">
    <property type="entry name" value="N12N6MTFRASE"/>
</dbReference>
<evidence type="ECO:0000256" key="6">
    <source>
        <dbReference type="ARBA" id="ARBA00022747"/>
    </source>
</evidence>
<reference evidence="12 13" key="1">
    <citation type="submission" date="2016-10" db="EMBL/GenBank/DDBJ databases">
        <authorList>
            <person name="de Groot N.N."/>
        </authorList>
    </citation>
    <scope>NUCLEOTIDE SEQUENCE [LARGE SCALE GENOMIC DNA]</scope>
    <source>
        <strain>GEY</strain>
        <strain evidence="13">DSM 9560</strain>
    </source>
</reference>
<evidence type="ECO:0000256" key="2">
    <source>
        <dbReference type="ARBA" id="ARBA00011900"/>
    </source>
</evidence>